<dbReference type="UniPathway" id="UPA00047">
    <property type="reaction ID" value="UER00058"/>
</dbReference>
<proteinExistence type="inferred from homology"/>
<dbReference type="PANTHER" id="PTHR42743">
    <property type="entry name" value="AMINO-ACID AMINOTRANSFERASE"/>
    <property type="match status" value="1"/>
</dbReference>
<evidence type="ECO:0000256" key="11">
    <source>
        <dbReference type="ARBA" id="ARBA00022898"/>
    </source>
</evidence>
<dbReference type="GO" id="GO:0009097">
    <property type="term" value="P:isoleucine biosynthetic process"/>
    <property type="evidence" value="ECO:0007669"/>
    <property type="project" value="UniProtKB-UniPathway"/>
</dbReference>
<dbReference type="NCBIfam" id="TIGR01122">
    <property type="entry name" value="ilvE_I"/>
    <property type="match status" value="1"/>
</dbReference>
<evidence type="ECO:0000256" key="12">
    <source>
        <dbReference type="ARBA" id="ARBA00023304"/>
    </source>
</evidence>
<dbReference type="GO" id="GO:0005829">
    <property type="term" value="C:cytosol"/>
    <property type="evidence" value="ECO:0007669"/>
    <property type="project" value="TreeGrafter"/>
</dbReference>
<accession>A0A381RHA8</accession>
<protein>
    <recommendedName>
        <fullName evidence="7">branched-chain-amino-acid transaminase</fullName>
        <ecNumber evidence="7">2.6.1.42</ecNumber>
    </recommendedName>
</protein>
<name>A0A381RHA8_9ZZZZ</name>
<sequence length="325" mass="35893">MGFTGTGKIWMNGSLVDWADAKIHIASHVVHYGSGVFEGARCYDTERGPACFRLDAHMRRLVDSAKIYRMKYALSQEQLEDAVLDTIRANQYRACYIRPLIYRGYDTLGVNPMPCPVEATIMLWEWGAYLGEESITNGVDVCVSSWSRSAPNTFPALAKSTANYANAGLIKMEAVVNGYSEAIALDPDGTISEGSGQNLFIVRENTLYTPAVASSILPGITRHSIITIARDLGFTVIEQAIPREMLYIADELFFVGTAVEVTPIRSVDKVEIGLGSRGPVTEAIQRTFFDIVNGRVSDEKGWLRPVYTDEANKDLSKRTTVKTEN</sequence>
<dbReference type="InterPro" id="IPR001544">
    <property type="entry name" value="Aminotrans_IV"/>
</dbReference>
<evidence type="ECO:0000256" key="1">
    <source>
        <dbReference type="ARBA" id="ARBA00001933"/>
    </source>
</evidence>
<dbReference type="EC" id="2.6.1.42" evidence="7"/>
<evidence type="ECO:0000256" key="15">
    <source>
        <dbReference type="ARBA" id="ARBA00049229"/>
    </source>
</evidence>
<evidence type="ECO:0000256" key="6">
    <source>
        <dbReference type="ARBA" id="ARBA00009320"/>
    </source>
</evidence>
<evidence type="ECO:0000256" key="7">
    <source>
        <dbReference type="ARBA" id="ARBA00013053"/>
    </source>
</evidence>
<comment type="similarity">
    <text evidence="6">Belongs to the class-IV pyridoxal-phosphate-dependent aminotransferase family.</text>
</comment>
<evidence type="ECO:0000256" key="13">
    <source>
        <dbReference type="ARBA" id="ARBA00048212"/>
    </source>
</evidence>
<keyword evidence="9" id="KW-0028">Amino-acid biosynthesis</keyword>
<dbReference type="InterPro" id="IPR043131">
    <property type="entry name" value="BCAT-like_N"/>
</dbReference>
<comment type="function">
    <text evidence="2">Acts on leucine, isoleucine and valine.</text>
</comment>
<evidence type="ECO:0000256" key="3">
    <source>
        <dbReference type="ARBA" id="ARBA00004824"/>
    </source>
</evidence>
<dbReference type="AlphaFoldDB" id="A0A381RHA8"/>
<keyword evidence="10" id="KW-0808">Transferase</keyword>
<comment type="pathway">
    <text evidence="3">Amino-acid biosynthesis; L-isoleucine biosynthesis; L-isoleucine from 2-oxobutanoate: step 4/4.</text>
</comment>
<evidence type="ECO:0000256" key="2">
    <source>
        <dbReference type="ARBA" id="ARBA00003109"/>
    </source>
</evidence>
<evidence type="ECO:0000256" key="10">
    <source>
        <dbReference type="ARBA" id="ARBA00022679"/>
    </source>
</evidence>
<comment type="cofactor">
    <cofactor evidence="1">
        <name>pyridoxal 5'-phosphate</name>
        <dbReference type="ChEBI" id="CHEBI:597326"/>
    </cofactor>
</comment>
<dbReference type="EMBL" id="UINC01001881">
    <property type="protein sequence ID" value="SUZ90279.1"/>
    <property type="molecule type" value="Genomic_DNA"/>
</dbReference>
<evidence type="ECO:0000256" key="14">
    <source>
        <dbReference type="ARBA" id="ARBA00048798"/>
    </source>
</evidence>
<dbReference type="InterPro" id="IPR033939">
    <property type="entry name" value="BCAT_family"/>
</dbReference>
<evidence type="ECO:0000256" key="5">
    <source>
        <dbReference type="ARBA" id="ARBA00005072"/>
    </source>
</evidence>
<dbReference type="InterPro" id="IPR005785">
    <property type="entry name" value="B_amino_transI"/>
</dbReference>
<dbReference type="Gene3D" id="3.30.470.10">
    <property type="match status" value="1"/>
</dbReference>
<comment type="catalytic activity">
    <reaction evidence="15">
        <text>L-leucine + 2-oxoglutarate = 4-methyl-2-oxopentanoate + L-glutamate</text>
        <dbReference type="Rhea" id="RHEA:18321"/>
        <dbReference type="ChEBI" id="CHEBI:16810"/>
        <dbReference type="ChEBI" id="CHEBI:17865"/>
        <dbReference type="ChEBI" id="CHEBI:29985"/>
        <dbReference type="ChEBI" id="CHEBI:57427"/>
        <dbReference type="EC" id="2.6.1.42"/>
    </reaction>
</comment>
<dbReference type="InterPro" id="IPR036038">
    <property type="entry name" value="Aminotransferase-like"/>
</dbReference>
<evidence type="ECO:0000256" key="8">
    <source>
        <dbReference type="ARBA" id="ARBA00022576"/>
    </source>
</evidence>
<keyword evidence="12" id="KW-0100">Branched-chain amino acid biosynthesis</keyword>
<dbReference type="UniPathway" id="UPA00049">
    <property type="reaction ID" value="UER00062"/>
</dbReference>
<dbReference type="GO" id="GO:0009099">
    <property type="term" value="P:L-valine biosynthetic process"/>
    <property type="evidence" value="ECO:0007669"/>
    <property type="project" value="UniProtKB-UniPathway"/>
</dbReference>
<reference evidence="16" key="1">
    <citation type="submission" date="2018-05" db="EMBL/GenBank/DDBJ databases">
        <authorList>
            <person name="Lanie J.A."/>
            <person name="Ng W.-L."/>
            <person name="Kazmierczak K.M."/>
            <person name="Andrzejewski T.M."/>
            <person name="Davidsen T.M."/>
            <person name="Wayne K.J."/>
            <person name="Tettelin H."/>
            <person name="Glass J.I."/>
            <person name="Rusch D."/>
            <person name="Podicherti R."/>
            <person name="Tsui H.-C.T."/>
            <person name="Winkler M.E."/>
        </authorList>
    </citation>
    <scope>NUCLEOTIDE SEQUENCE</scope>
</reference>
<dbReference type="FunFam" id="3.20.10.10:FF:000002">
    <property type="entry name" value="D-alanine aminotransferase"/>
    <property type="match status" value="1"/>
</dbReference>
<dbReference type="PANTHER" id="PTHR42743:SF11">
    <property type="entry name" value="AMINODEOXYCHORISMATE LYASE"/>
    <property type="match status" value="1"/>
</dbReference>
<dbReference type="GO" id="GO:0004084">
    <property type="term" value="F:branched-chain-amino-acid transaminase activity"/>
    <property type="evidence" value="ECO:0007669"/>
    <property type="project" value="UniProtKB-EC"/>
</dbReference>
<evidence type="ECO:0000256" key="4">
    <source>
        <dbReference type="ARBA" id="ARBA00004931"/>
    </source>
</evidence>
<dbReference type="NCBIfam" id="NF005146">
    <property type="entry name" value="PRK06606.1"/>
    <property type="match status" value="1"/>
</dbReference>
<keyword evidence="11" id="KW-0663">Pyridoxal phosphate</keyword>
<dbReference type="GO" id="GO:0009098">
    <property type="term" value="P:L-leucine biosynthetic process"/>
    <property type="evidence" value="ECO:0007669"/>
    <property type="project" value="UniProtKB-UniPathway"/>
</dbReference>
<dbReference type="PROSITE" id="PS00770">
    <property type="entry name" value="AA_TRANSFER_CLASS_4"/>
    <property type="match status" value="1"/>
</dbReference>
<comment type="pathway">
    <text evidence="4">Amino-acid biosynthesis; L-valine biosynthesis; L-valine from pyruvate: step 4/4.</text>
</comment>
<comment type="catalytic activity">
    <reaction evidence="14">
        <text>L-isoleucine + 2-oxoglutarate = (S)-3-methyl-2-oxopentanoate + L-glutamate</text>
        <dbReference type="Rhea" id="RHEA:24801"/>
        <dbReference type="ChEBI" id="CHEBI:16810"/>
        <dbReference type="ChEBI" id="CHEBI:29985"/>
        <dbReference type="ChEBI" id="CHEBI:35146"/>
        <dbReference type="ChEBI" id="CHEBI:58045"/>
        <dbReference type="EC" id="2.6.1.42"/>
    </reaction>
</comment>
<comment type="catalytic activity">
    <reaction evidence="13">
        <text>L-valine + 2-oxoglutarate = 3-methyl-2-oxobutanoate + L-glutamate</text>
        <dbReference type="Rhea" id="RHEA:24813"/>
        <dbReference type="ChEBI" id="CHEBI:11851"/>
        <dbReference type="ChEBI" id="CHEBI:16810"/>
        <dbReference type="ChEBI" id="CHEBI:29985"/>
        <dbReference type="ChEBI" id="CHEBI:57762"/>
        <dbReference type="EC" id="2.6.1.42"/>
    </reaction>
</comment>
<dbReference type="UniPathway" id="UPA00048">
    <property type="reaction ID" value="UER00073"/>
</dbReference>
<dbReference type="Gene3D" id="3.20.10.10">
    <property type="entry name" value="D-amino Acid Aminotransferase, subunit A, domain 2"/>
    <property type="match status" value="1"/>
</dbReference>
<comment type="pathway">
    <text evidence="5">Amino-acid biosynthesis; L-leucine biosynthesis; L-leucine from 3-methyl-2-oxobutanoate: step 4/4.</text>
</comment>
<gene>
    <name evidence="16" type="ORF">METZ01_LOCUS43133</name>
</gene>
<evidence type="ECO:0000256" key="9">
    <source>
        <dbReference type="ARBA" id="ARBA00022605"/>
    </source>
</evidence>
<evidence type="ECO:0000313" key="16">
    <source>
        <dbReference type="EMBL" id="SUZ90279.1"/>
    </source>
</evidence>
<dbReference type="InterPro" id="IPR018300">
    <property type="entry name" value="Aminotrans_IV_CS"/>
</dbReference>
<keyword evidence="8" id="KW-0032">Aminotransferase</keyword>
<dbReference type="InterPro" id="IPR050571">
    <property type="entry name" value="Class-IV_PLP-Dep_Aminotrnsfr"/>
</dbReference>
<dbReference type="Pfam" id="PF01063">
    <property type="entry name" value="Aminotran_4"/>
    <property type="match status" value="1"/>
</dbReference>
<dbReference type="InterPro" id="IPR043132">
    <property type="entry name" value="BCAT-like_C"/>
</dbReference>
<dbReference type="SUPFAM" id="SSF56752">
    <property type="entry name" value="D-aminoacid aminotransferase-like PLP-dependent enzymes"/>
    <property type="match status" value="1"/>
</dbReference>
<organism evidence="16">
    <name type="scientific">marine metagenome</name>
    <dbReference type="NCBI Taxonomy" id="408172"/>
    <lineage>
        <taxon>unclassified sequences</taxon>
        <taxon>metagenomes</taxon>
        <taxon>ecological metagenomes</taxon>
    </lineage>
</organism>
<dbReference type="CDD" id="cd01557">
    <property type="entry name" value="BCAT_beta_family"/>
    <property type="match status" value="1"/>
</dbReference>